<keyword evidence="10" id="KW-1185">Reference proteome</keyword>
<name>A0A562L7J0_9GAMM</name>
<dbReference type="EMBL" id="VLKN01000003">
    <property type="protein sequence ID" value="TWI03642.1"/>
    <property type="molecule type" value="Genomic_DNA"/>
</dbReference>
<evidence type="ECO:0000256" key="5">
    <source>
        <dbReference type="PROSITE-ProRule" id="PRU01240"/>
    </source>
</evidence>
<dbReference type="CDD" id="cd04848">
    <property type="entry name" value="Peptidases_S8_Autotransporter_serine_protease_like"/>
    <property type="match status" value="1"/>
</dbReference>
<reference evidence="9 10" key="1">
    <citation type="journal article" date="2015" name="Stand. Genomic Sci.">
        <title>Genomic Encyclopedia of Bacterial and Archaeal Type Strains, Phase III: the genomes of soil and plant-associated and newly described type strains.</title>
        <authorList>
            <person name="Whitman W.B."/>
            <person name="Woyke T."/>
            <person name="Klenk H.P."/>
            <person name="Zhou Y."/>
            <person name="Lilburn T.G."/>
            <person name="Beck B.J."/>
            <person name="De Vos P."/>
            <person name="Vandamme P."/>
            <person name="Eisen J.A."/>
            <person name="Garrity G."/>
            <person name="Hugenholtz P."/>
            <person name="Kyrpides N.C."/>
        </authorList>
    </citation>
    <scope>NUCLEOTIDE SEQUENCE [LARGE SCALE GENOMIC DNA]</scope>
    <source>
        <strain evidence="9 10">CGMCC 1.10821</strain>
    </source>
</reference>
<keyword evidence="3 5" id="KW-0378">Hydrolase</keyword>
<dbReference type="GO" id="GO:0004252">
    <property type="term" value="F:serine-type endopeptidase activity"/>
    <property type="evidence" value="ECO:0007669"/>
    <property type="project" value="UniProtKB-UniRule"/>
</dbReference>
<evidence type="ECO:0000256" key="3">
    <source>
        <dbReference type="ARBA" id="ARBA00022801"/>
    </source>
</evidence>
<feature type="chain" id="PRO_5021851364" evidence="7">
    <location>
        <begin position="31"/>
        <end position="944"/>
    </location>
</feature>
<dbReference type="PANTHER" id="PTHR42884">
    <property type="entry name" value="PROPROTEIN CONVERTASE SUBTILISIN/KEXIN-RELATED"/>
    <property type="match status" value="1"/>
</dbReference>
<keyword evidence="4 5" id="KW-0720">Serine protease</keyword>
<feature type="active site" description="Charge relay system" evidence="5">
    <location>
        <position position="126"/>
    </location>
</feature>
<dbReference type="Proteomes" id="UP000315167">
    <property type="component" value="Unassembled WGS sequence"/>
</dbReference>
<feature type="region of interest" description="Disordered" evidence="6">
    <location>
        <begin position="30"/>
        <end position="61"/>
    </location>
</feature>
<dbReference type="InterPro" id="IPR015500">
    <property type="entry name" value="Peptidase_S8_subtilisin-rel"/>
</dbReference>
<dbReference type="SMART" id="SM00869">
    <property type="entry name" value="Autotransporter"/>
    <property type="match status" value="1"/>
</dbReference>
<dbReference type="InterPro" id="IPR005546">
    <property type="entry name" value="Autotransporte_beta"/>
</dbReference>
<dbReference type="PANTHER" id="PTHR42884:SF14">
    <property type="entry name" value="NEUROENDOCRINE CONVERTASE 1"/>
    <property type="match status" value="1"/>
</dbReference>
<dbReference type="GO" id="GO:0016485">
    <property type="term" value="P:protein processing"/>
    <property type="evidence" value="ECO:0007669"/>
    <property type="project" value="TreeGrafter"/>
</dbReference>
<dbReference type="SUPFAM" id="SSF52743">
    <property type="entry name" value="Subtilisin-like"/>
    <property type="match status" value="1"/>
</dbReference>
<protein>
    <submittedName>
        <fullName evidence="9">Autotransporter-associated beta strand protein</fullName>
    </submittedName>
</protein>
<proteinExistence type="inferred from homology"/>
<dbReference type="PROSITE" id="PS51257">
    <property type="entry name" value="PROKAR_LIPOPROTEIN"/>
    <property type="match status" value="1"/>
</dbReference>
<dbReference type="PROSITE" id="PS00136">
    <property type="entry name" value="SUBTILASE_ASP"/>
    <property type="match status" value="1"/>
</dbReference>
<dbReference type="PROSITE" id="PS51892">
    <property type="entry name" value="SUBTILASE"/>
    <property type="match status" value="1"/>
</dbReference>
<dbReference type="SUPFAM" id="SSF103515">
    <property type="entry name" value="Autotransporter"/>
    <property type="match status" value="1"/>
</dbReference>
<dbReference type="Gene3D" id="2.40.128.130">
    <property type="entry name" value="Autotransporter beta-domain"/>
    <property type="match status" value="1"/>
</dbReference>
<feature type="active site" description="Charge relay system" evidence="5">
    <location>
        <position position="319"/>
    </location>
</feature>
<dbReference type="Pfam" id="PF03797">
    <property type="entry name" value="Autotransporter"/>
    <property type="match status" value="1"/>
</dbReference>
<dbReference type="InterPro" id="IPR013425">
    <property type="entry name" value="Autotrns_rpt"/>
</dbReference>
<evidence type="ECO:0000256" key="2">
    <source>
        <dbReference type="ARBA" id="ARBA00022729"/>
    </source>
</evidence>
<dbReference type="PRINTS" id="PR00723">
    <property type="entry name" value="SUBTILISIN"/>
</dbReference>
<evidence type="ECO:0000313" key="9">
    <source>
        <dbReference type="EMBL" id="TWI03642.1"/>
    </source>
</evidence>
<feature type="compositionally biased region" description="Pro residues" evidence="6">
    <location>
        <begin position="40"/>
        <end position="58"/>
    </location>
</feature>
<gene>
    <name evidence="9" type="ORF">IP90_01456</name>
</gene>
<evidence type="ECO:0000256" key="1">
    <source>
        <dbReference type="ARBA" id="ARBA00022670"/>
    </source>
</evidence>
<evidence type="ECO:0000256" key="6">
    <source>
        <dbReference type="SAM" id="MobiDB-lite"/>
    </source>
</evidence>
<dbReference type="InterPro" id="IPR000209">
    <property type="entry name" value="Peptidase_S8/S53_dom"/>
</dbReference>
<dbReference type="InterPro" id="IPR023827">
    <property type="entry name" value="Peptidase_S8_Asp-AS"/>
</dbReference>
<dbReference type="InterPro" id="IPR034061">
    <property type="entry name" value="Peptidases_S8_Autotransporter"/>
</dbReference>
<keyword evidence="2 7" id="KW-0732">Signal</keyword>
<evidence type="ECO:0000313" key="10">
    <source>
        <dbReference type="Proteomes" id="UP000315167"/>
    </source>
</evidence>
<accession>A0A562L7J0</accession>
<feature type="domain" description="Autotransporter" evidence="8">
    <location>
        <begin position="666"/>
        <end position="944"/>
    </location>
</feature>
<dbReference type="PROSITE" id="PS51208">
    <property type="entry name" value="AUTOTRANSPORTER"/>
    <property type="match status" value="1"/>
</dbReference>
<dbReference type="AlphaFoldDB" id="A0A562L7J0"/>
<dbReference type="InterPro" id="IPR036709">
    <property type="entry name" value="Autotransporte_beta_dom_sf"/>
</dbReference>
<feature type="region of interest" description="Disordered" evidence="6">
    <location>
        <begin position="159"/>
        <end position="184"/>
    </location>
</feature>
<keyword evidence="1 5" id="KW-0645">Protease</keyword>
<dbReference type="Gene3D" id="3.40.50.200">
    <property type="entry name" value="Peptidase S8/S53 domain"/>
    <property type="match status" value="1"/>
</dbReference>
<feature type="signal peptide" evidence="7">
    <location>
        <begin position="1"/>
        <end position="30"/>
    </location>
</feature>
<sequence length="944" mass="98307">MKAMKRRQQRSSRLAWGVAVALTVSLAACGGGSSGGGVRPTPPPPPTNPPPTNPPERPQPAFDAHLAMTNTAPAHAAGLTGAGTIIGVVDTGVNRNHPALAGRVIKNLTYVSSPPNDLSVDDAADHGTAVAQILAGKPFGEWPGGIAPGAQIVSARIINDENPPEDGGPPGSEVPPGDDTPTFIGEVNADLIAEGVRVTNNSWGGLYWNSDSITTGFLQAYTPFVLQHGGLVVFATGNDGNAEPGSMAALPSQAGAEALERGWLAVAWLDNANPTRLDPESNACGVAKNYCLVAPGGVITTGTNDPPSTPDYWQWFGTSLAAPQVTGTVALVWEAFPYFDNDLVRQTILGSATDLGAPGVDAVFGYGLLNVGKAVKGPSQFNWGDVDVTFDGITSTWSNPITGAGGLIKNGNGTLVLSGNNEYTGRTEVLGGTLRMEGSNDGAFSIGPQGNLSGTGSIGGNVANNGTVTVEGATNLSIAGNYTQTGTGRLAVDLGNWLNVTGTAQIGGELHVLGVKDGYVTQSREVVLRANGGVSGQFSSQTAAPGVFLAATRGYDATSAWLDITSISVTAVQGMNYTAASSASAARVDTAMDAIDNQIAAGITGNISGNFIAAAGDFQRAPTMQLAEASLKSLSGELHATADAMTYEGIDASRRALSSRFDEIGEQRLPGGMWQQNLSQSGDMARAGFSGFDYNLSGQMLGIDQRIGRHGVLGVAASRTRGAGWLDQGNDRSRSRQDEGQVYAGLIGDHAYLQGRLGFGRFDRRVDRSVLLGRRQTGVATSYSGDYDVAHAEAGWRMPLGQSRLTPYVASQFARIRNDGFREAGADGFGLKTRDSDSDRWQAIAGLRADRQWRLAGGNWLGLEARAEWQKTLSAHGGAFDASFVGVDQWQTLAGIGLADSGRLFGVGLNVGLSDRATLGFDLSHRSAENLEDNQVSAEYVFGF</sequence>
<dbReference type="PROSITE" id="PS00138">
    <property type="entry name" value="SUBTILASE_SER"/>
    <property type="match status" value="1"/>
</dbReference>
<dbReference type="NCBIfam" id="TIGR02601">
    <property type="entry name" value="autotrns_rpt"/>
    <property type="match status" value="1"/>
</dbReference>
<evidence type="ECO:0000256" key="4">
    <source>
        <dbReference type="ARBA" id="ARBA00022825"/>
    </source>
</evidence>
<dbReference type="Pfam" id="PF12951">
    <property type="entry name" value="PATR"/>
    <property type="match status" value="1"/>
</dbReference>
<comment type="similarity">
    <text evidence="5">Belongs to the peptidase S8 family.</text>
</comment>
<organism evidence="9 10">
    <name type="scientific">Luteimonas cucumeris</name>
    <dbReference type="NCBI Taxonomy" id="985012"/>
    <lineage>
        <taxon>Bacteria</taxon>
        <taxon>Pseudomonadati</taxon>
        <taxon>Pseudomonadota</taxon>
        <taxon>Gammaproteobacteria</taxon>
        <taxon>Lysobacterales</taxon>
        <taxon>Lysobacteraceae</taxon>
        <taxon>Luteimonas</taxon>
    </lineage>
</organism>
<dbReference type="InterPro" id="IPR023828">
    <property type="entry name" value="Peptidase_S8_Ser-AS"/>
</dbReference>
<dbReference type="InterPro" id="IPR036852">
    <property type="entry name" value="Peptidase_S8/S53_dom_sf"/>
</dbReference>
<dbReference type="GO" id="GO:0005886">
    <property type="term" value="C:plasma membrane"/>
    <property type="evidence" value="ECO:0007669"/>
    <property type="project" value="TreeGrafter"/>
</dbReference>
<feature type="active site" description="Charge relay system" evidence="5">
    <location>
        <position position="90"/>
    </location>
</feature>
<dbReference type="Pfam" id="PF00082">
    <property type="entry name" value="Peptidase_S8"/>
    <property type="match status" value="1"/>
</dbReference>
<evidence type="ECO:0000259" key="8">
    <source>
        <dbReference type="PROSITE" id="PS51208"/>
    </source>
</evidence>
<comment type="caution">
    <text evidence="9">The sequence shown here is derived from an EMBL/GenBank/DDBJ whole genome shotgun (WGS) entry which is preliminary data.</text>
</comment>
<evidence type="ECO:0000256" key="7">
    <source>
        <dbReference type="SAM" id="SignalP"/>
    </source>
</evidence>